<evidence type="ECO:0000313" key="1">
    <source>
        <dbReference type="EMBL" id="GEO05884.1"/>
    </source>
</evidence>
<keyword evidence="2" id="KW-1185">Reference proteome</keyword>
<dbReference type="OrthoDB" id="9764164at2"/>
<dbReference type="AlphaFoldDB" id="A0A512B1N2"/>
<dbReference type="EMBL" id="BJYS01000028">
    <property type="protein sequence ID" value="GEO05884.1"/>
    <property type="molecule type" value="Genomic_DNA"/>
</dbReference>
<dbReference type="InterPro" id="IPR036514">
    <property type="entry name" value="SGNH_hydro_sf"/>
</dbReference>
<dbReference type="Gene3D" id="3.40.50.1110">
    <property type="entry name" value="SGNH hydrolase"/>
    <property type="match status" value="1"/>
</dbReference>
<comment type="caution">
    <text evidence="1">The sequence shown here is derived from an EMBL/GenBank/DDBJ whole genome shotgun (WGS) entry which is preliminary data.</text>
</comment>
<dbReference type="RefSeq" id="WP_146900824.1">
    <property type="nucleotide sequence ID" value="NZ_BJYS01000028.1"/>
</dbReference>
<proteinExistence type="predicted"/>
<protein>
    <submittedName>
        <fullName evidence="1">Outer membrane protein</fullName>
    </submittedName>
</protein>
<dbReference type="GO" id="GO:0004622">
    <property type="term" value="F:phosphatidylcholine lysophospholipase activity"/>
    <property type="evidence" value="ECO:0007669"/>
    <property type="project" value="TreeGrafter"/>
</dbReference>
<dbReference type="SUPFAM" id="SSF52266">
    <property type="entry name" value="SGNH hydrolase"/>
    <property type="match status" value="1"/>
</dbReference>
<dbReference type="PANTHER" id="PTHR30383">
    <property type="entry name" value="THIOESTERASE 1/PROTEASE 1/LYSOPHOSPHOLIPASE L1"/>
    <property type="match status" value="1"/>
</dbReference>
<gene>
    <name evidence="1" type="ORF">AAE02nite_35480</name>
</gene>
<evidence type="ECO:0000313" key="2">
    <source>
        <dbReference type="Proteomes" id="UP000321532"/>
    </source>
</evidence>
<accession>A0A512B1N2</accession>
<dbReference type="Proteomes" id="UP000321532">
    <property type="component" value="Unassembled WGS sequence"/>
</dbReference>
<name>A0A512B1N2_9BACT</name>
<dbReference type="InterPro" id="IPR051532">
    <property type="entry name" value="Ester_Hydrolysis_Enzymes"/>
</dbReference>
<dbReference type="PANTHER" id="PTHR30383:SF5">
    <property type="entry name" value="SGNH HYDROLASE-TYPE ESTERASE DOMAIN-CONTAINING PROTEIN"/>
    <property type="match status" value="1"/>
</dbReference>
<dbReference type="InterPro" id="IPR001087">
    <property type="entry name" value="GDSL"/>
</dbReference>
<reference evidence="1 2" key="1">
    <citation type="submission" date="2019-07" db="EMBL/GenBank/DDBJ databases">
        <title>Whole genome shotgun sequence of Adhaeribacter aerolatus NBRC 106133.</title>
        <authorList>
            <person name="Hosoyama A."/>
            <person name="Uohara A."/>
            <person name="Ohji S."/>
            <person name="Ichikawa N."/>
        </authorList>
    </citation>
    <scope>NUCLEOTIDE SEQUENCE [LARGE SCALE GENOMIC DNA]</scope>
    <source>
        <strain evidence="1 2">NBRC 106133</strain>
    </source>
</reference>
<organism evidence="1 2">
    <name type="scientific">Adhaeribacter aerolatus</name>
    <dbReference type="NCBI Taxonomy" id="670289"/>
    <lineage>
        <taxon>Bacteria</taxon>
        <taxon>Pseudomonadati</taxon>
        <taxon>Bacteroidota</taxon>
        <taxon>Cytophagia</taxon>
        <taxon>Cytophagales</taxon>
        <taxon>Hymenobacteraceae</taxon>
        <taxon>Adhaeribacter</taxon>
    </lineage>
</organism>
<sequence length="440" mass="47380">MKNLRNSYLFILVLAFNLSSCKFFEKEDPKPVGEDLNFTKYLAVGNSLTAGYTDGGLYREGQLNAYPYILAQQFKTAGGGDFLQPLFSEQEANGSGYLKLTGFSPAGNPILTPVTTNLALRGGIPLPGGPKLTKYTDVNLQNLGVPGMSVLASGVALYGTLNPYFERLLEDTDVITKTYRNFISNRNHTFFSLWLGGNDVLEFATNGGETKPGNPFSGLTSIADFRENYNRLVEALTANGAKGVVATIPAITAIPFFTTISVASVRALAKAASPQYDVYIRTGSGSTDVRVAQPEDLILLNAVGTIGRMDMQIPHGYTPDNPLLDIEVLDKEEAAEIKARLAAFNNIITEAGKVNSLAVVDMEAAFNGTLVANSILSIYQQGVAQNPAPIRNSLFSVDGIHPTPRGYALIANEFLQAINRQYGTALPLVNPANYRGIAFP</sequence>
<dbReference type="Pfam" id="PF00657">
    <property type="entry name" value="Lipase_GDSL"/>
    <property type="match status" value="1"/>
</dbReference>